<keyword evidence="11" id="KW-1185">Reference proteome</keyword>
<reference evidence="10 11" key="1">
    <citation type="submission" date="2012-06" db="EMBL/GenBank/DDBJ databases">
        <title>The complete chromosome of genome of Turneriella parva DSM 21527.</title>
        <authorList>
            <consortium name="US DOE Joint Genome Institute (JGI-PGF)"/>
            <person name="Lucas S."/>
            <person name="Han J."/>
            <person name="Lapidus A."/>
            <person name="Bruce D."/>
            <person name="Goodwin L."/>
            <person name="Pitluck S."/>
            <person name="Peters L."/>
            <person name="Kyrpides N."/>
            <person name="Mavromatis K."/>
            <person name="Ivanova N."/>
            <person name="Mikhailova N."/>
            <person name="Chertkov O."/>
            <person name="Detter J.C."/>
            <person name="Tapia R."/>
            <person name="Han C."/>
            <person name="Land M."/>
            <person name="Hauser L."/>
            <person name="Markowitz V."/>
            <person name="Cheng J.-F."/>
            <person name="Hugenholtz P."/>
            <person name="Woyke T."/>
            <person name="Wu D."/>
            <person name="Gronow S."/>
            <person name="Wellnitz S."/>
            <person name="Brambilla E."/>
            <person name="Klenk H.-P."/>
            <person name="Eisen J.A."/>
        </authorList>
    </citation>
    <scope>NUCLEOTIDE SEQUENCE [LARGE SCALE GENOMIC DNA]</scope>
    <source>
        <strain evidence="11">ATCC BAA-1111 / DSM 21527 / NCTC 11395 / H</strain>
    </source>
</reference>
<proteinExistence type="inferred from homology"/>
<dbReference type="CDD" id="cd16833">
    <property type="entry name" value="YfiH"/>
    <property type="match status" value="1"/>
</dbReference>
<dbReference type="HOGENOM" id="CLU_065784_2_2_12"/>
<dbReference type="KEGG" id="tpx:Turpa_2891"/>
<comment type="catalytic activity">
    <reaction evidence="9">
        <text>S-methyl-5'-thioadenosine + phosphate = 5-(methylsulfanyl)-alpha-D-ribose 1-phosphate + adenine</text>
        <dbReference type="Rhea" id="RHEA:11852"/>
        <dbReference type="ChEBI" id="CHEBI:16708"/>
        <dbReference type="ChEBI" id="CHEBI:17509"/>
        <dbReference type="ChEBI" id="CHEBI:43474"/>
        <dbReference type="ChEBI" id="CHEBI:58533"/>
        <dbReference type="EC" id="2.4.2.28"/>
    </reaction>
    <physiologicalReaction direction="left-to-right" evidence="9">
        <dbReference type="Rhea" id="RHEA:11853"/>
    </physiologicalReaction>
</comment>
<dbReference type="AlphaFoldDB" id="I4B8C3"/>
<comment type="catalytic activity">
    <reaction evidence="8">
        <text>adenosine + phosphate = alpha-D-ribose 1-phosphate + adenine</text>
        <dbReference type="Rhea" id="RHEA:27642"/>
        <dbReference type="ChEBI" id="CHEBI:16335"/>
        <dbReference type="ChEBI" id="CHEBI:16708"/>
        <dbReference type="ChEBI" id="CHEBI:43474"/>
        <dbReference type="ChEBI" id="CHEBI:57720"/>
        <dbReference type="EC" id="2.4.2.1"/>
    </reaction>
    <physiologicalReaction direction="left-to-right" evidence="8">
        <dbReference type="Rhea" id="RHEA:27643"/>
    </physiologicalReaction>
</comment>
<keyword evidence="4" id="KW-0479">Metal-binding</keyword>
<keyword evidence="6" id="KW-0862">Zinc</keyword>
<accession>I4B8C3</accession>
<dbReference type="GO" id="GO:0005507">
    <property type="term" value="F:copper ion binding"/>
    <property type="evidence" value="ECO:0007669"/>
    <property type="project" value="TreeGrafter"/>
</dbReference>
<keyword evidence="3" id="KW-0808">Transferase</keyword>
<evidence type="ECO:0000256" key="1">
    <source>
        <dbReference type="ARBA" id="ARBA00000553"/>
    </source>
</evidence>
<dbReference type="STRING" id="869212.Turpa_2891"/>
<dbReference type="RefSeq" id="WP_014804032.1">
    <property type="nucleotide sequence ID" value="NC_018020.1"/>
</dbReference>
<evidence type="ECO:0000256" key="8">
    <source>
        <dbReference type="ARBA" id="ARBA00048968"/>
    </source>
</evidence>
<evidence type="ECO:0000256" key="3">
    <source>
        <dbReference type="ARBA" id="ARBA00022679"/>
    </source>
</evidence>
<dbReference type="EMBL" id="CP002959">
    <property type="protein sequence ID" value="AFM13530.1"/>
    <property type="molecule type" value="Genomic_DNA"/>
</dbReference>
<dbReference type="InterPro" id="IPR011324">
    <property type="entry name" value="Cytotoxic_necrot_fac-like_cat"/>
</dbReference>
<evidence type="ECO:0000256" key="5">
    <source>
        <dbReference type="ARBA" id="ARBA00022801"/>
    </source>
</evidence>
<evidence type="ECO:0000313" key="11">
    <source>
        <dbReference type="Proteomes" id="UP000006048"/>
    </source>
</evidence>
<evidence type="ECO:0000256" key="6">
    <source>
        <dbReference type="ARBA" id="ARBA00022833"/>
    </source>
</evidence>
<dbReference type="GO" id="GO:0017061">
    <property type="term" value="F:S-methyl-5-thioadenosine phosphorylase activity"/>
    <property type="evidence" value="ECO:0007669"/>
    <property type="project" value="UniProtKB-EC"/>
</dbReference>
<organism evidence="10 11">
    <name type="scientific">Turneriella parva (strain ATCC BAA-1111 / DSM 21527 / NCTC 11395 / H)</name>
    <name type="common">Leptospira parva</name>
    <dbReference type="NCBI Taxonomy" id="869212"/>
    <lineage>
        <taxon>Bacteria</taxon>
        <taxon>Pseudomonadati</taxon>
        <taxon>Spirochaetota</taxon>
        <taxon>Spirochaetia</taxon>
        <taxon>Leptospirales</taxon>
        <taxon>Leptospiraceae</taxon>
        <taxon>Turneriella</taxon>
    </lineage>
</organism>
<dbReference type="PATRIC" id="fig|869212.3.peg.2913"/>
<evidence type="ECO:0000256" key="9">
    <source>
        <dbReference type="ARBA" id="ARBA00049893"/>
    </source>
</evidence>
<evidence type="ECO:0000256" key="4">
    <source>
        <dbReference type="ARBA" id="ARBA00022723"/>
    </source>
</evidence>
<dbReference type="InterPro" id="IPR003730">
    <property type="entry name" value="Cu_polyphenol_OxRdtase"/>
</dbReference>
<dbReference type="Pfam" id="PF02578">
    <property type="entry name" value="Cu-oxidase_4"/>
    <property type="match status" value="1"/>
</dbReference>
<dbReference type="SUPFAM" id="SSF64438">
    <property type="entry name" value="CNF1/YfiH-like putative cysteine hydrolases"/>
    <property type="match status" value="1"/>
</dbReference>
<dbReference type="OrthoDB" id="4279at2"/>
<comment type="catalytic activity">
    <reaction evidence="1">
        <text>inosine + phosphate = alpha-D-ribose 1-phosphate + hypoxanthine</text>
        <dbReference type="Rhea" id="RHEA:27646"/>
        <dbReference type="ChEBI" id="CHEBI:17368"/>
        <dbReference type="ChEBI" id="CHEBI:17596"/>
        <dbReference type="ChEBI" id="CHEBI:43474"/>
        <dbReference type="ChEBI" id="CHEBI:57720"/>
        <dbReference type="EC" id="2.4.2.1"/>
    </reaction>
    <physiologicalReaction direction="left-to-right" evidence="1">
        <dbReference type="Rhea" id="RHEA:27647"/>
    </physiologicalReaction>
</comment>
<dbReference type="PANTHER" id="PTHR30616:SF2">
    <property type="entry name" value="PURINE NUCLEOSIDE PHOSPHORYLASE LACC1"/>
    <property type="match status" value="1"/>
</dbReference>
<keyword evidence="5" id="KW-0378">Hydrolase</keyword>
<protein>
    <submittedName>
        <fullName evidence="10">Multi-copper polyphenol oxidoreductase, laccase</fullName>
    </submittedName>
</protein>
<dbReference type="PANTHER" id="PTHR30616">
    <property type="entry name" value="UNCHARACTERIZED PROTEIN YFIH"/>
    <property type="match status" value="1"/>
</dbReference>
<dbReference type="Proteomes" id="UP000006048">
    <property type="component" value="Chromosome"/>
</dbReference>
<dbReference type="GO" id="GO:0016787">
    <property type="term" value="F:hydrolase activity"/>
    <property type="evidence" value="ECO:0007669"/>
    <property type="project" value="UniProtKB-KW"/>
</dbReference>
<name>I4B8C3_TURPD</name>
<evidence type="ECO:0000313" key="10">
    <source>
        <dbReference type="EMBL" id="AFM13530.1"/>
    </source>
</evidence>
<dbReference type="InterPro" id="IPR038371">
    <property type="entry name" value="Cu_polyphenol_OxRdtase_sf"/>
</dbReference>
<comment type="catalytic activity">
    <reaction evidence="7">
        <text>adenosine + H2O + H(+) = inosine + NH4(+)</text>
        <dbReference type="Rhea" id="RHEA:24408"/>
        <dbReference type="ChEBI" id="CHEBI:15377"/>
        <dbReference type="ChEBI" id="CHEBI:15378"/>
        <dbReference type="ChEBI" id="CHEBI:16335"/>
        <dbReference type="ChEBI" id="CHEBI:17596"/>
        <dbReference type="ChEBI" id="CHEBI:28938"/>
        <dbReference type="EC" id="3.5.4.4"/>
    </reaction>
    <physiologicalReaction direction="left-to-right" evidence="7">
        <dbReference type="Rhea" id="RHEA:24409"/>
    </physiologicalReaction>
</comment>
<dbReference type="Gene3D" id="3.60.140.10">
    <property type="entry name" value="CNF1/YfiH-like putative cysteine hydrolases"/>
    <property type="match status" value="1"/>
</dbReference>
<sequence length="228" mass="24820">MLRLRHETSAGVIEARFYGAERAGFGVNSPETYNEILNSLEFVSALRYLEQVHGDQVHEVSADDARIKLVGEGDAMITRDPGTALVIRTADCIPILICCRQSGLIAAVHAGWRGLAAGIVAKTVTKLCADQGAARDCLQFFVGPCIAADSYEVGHEVASQFSAAASRQRPNGKYSLDLLYALKEQLRALSIGEPQIDLHVADTFTSTEWYSARRGDKLRNFAVIARHA</sequence>
<gene>
    <name evidence="10" type="ordered locus">Turpa_2891</name>
</gene>
<evidence type="ECO:0000256" key="2">
    <source>
        <dbReference type="ARBA" id="ARBA00007353"/>
    </source>
</evidence>
<comment type="similarity">
    <text evidence="2">Belongs to the purine nucleoside phosphorylase YfiH/LACC1 family.</text>
</comment>
<evidence type="ECO:0000256" key="7">
    <source>
        <dbReference type="ARBA" id="ARBA00047989"/>
    </source>
</evidence>